<dbReference type="PANTHER" id="PTHR43775:SF37">
    <property type="entry name" value="SI:DKEY-61P9.11"/>
    <property type="match status" value="1"/>
</dbReference>
<proteinExistence type="predicted"/>
<dbReference type="InterPro" id="IPR020841">
    <property type="entry name" value="PKS_Beta-ketoAc_synthase_dom"/>
</dbReference>
<organism evidence="4 5">
    <name type="scientific">Aduncisulcus paluster</name>
    <dbReference type="NCBI Taxonomy" id="2918883"/>
    <lineage>
        <taxon>Eukaryota</taxon>
        <taxon>Metamonada</taxon>
        <taxon>Carpediemonas-like organisms</taxon>
        <taxon>Aduncisulcus</taxon>
    </lineage>
</organism>
<dbReference type="SUPFAM" id="SSF53901">
    <property type="entry name" value="Thiolase-like"/>
    <property type="match status" value="1"/>
</dbReference>
<keyword evidence="2" id="KW-0597">Phosphoprotein</keyword>
<accession>A0ABQ5K8I2</accession>
<dbReference type="Pfam" id="PF02801">
    <property type="entry name" value="Ketoacyl-synt_C"/>
    <property type="match status" value="1"/>
</dbReference>
<dbReference type="InterPro" id="IPR014031">
    <property type="entry name" value="Ketoacyl_synth_C"/>
</dbReference>
<dbReference type="Proteomes" id="UP001057375">
    <property type="component" value="Unassembled WGS sequence"/>
</dbReference>
<feature type="non-terminal residue" evidence="4">
    <location>
        <position position="144"/>
    </location>
</feature>
<dbReference type="CDD" id="cd00833">
    <property type="entry name" value="PKS"/>
    <property type="match status" value="1"/>
</dbReference>
<evidence type="ECO:0000313" key="5">
    <source>
        <dbReference type="Proteomes" id="UP001057375"/>
    </source>
</evidence>
<gene>
    <name evidence="4" type="ORF">ADUPG1_005068</name>
</gene>
<protein>
    <submittedName>
        <fullName evidence="4">Amino acid adenylation domain-containing protein</fullName>
    </submittedName>
</protein>
<feature type="domain" description="Ketosynthase family 3 (KS3)" evidence="3">
    <location>
        <begin position="1"/>
        <end position="144"/>
    </location>
</feature>
<dbReference type="SMART" id="SM00825">
    <property type="entry name" value="PKS_KS"/>
    <property type="match status" value="1"/>
</dbReference>
<evidence type="ECO:0000259" key="3">
    <source>
        <dbReference type="PROSITE" id="PS52004"/>
    </source>
</evidence>
<dbReference type="Gene3D" id="3.40.47.10">
    <property type="match status" value="1"/>
</dbReference>
<name>A0ABQ5K8I2_9EUKA</name>
<keyword evidence="1" id="KW-0596">Phosphopantetheine</keyword>
<dbReference type="PANTHER" id="PTHR43775">
    <property type="entry name" value="FATTY ACID SYNTHASE"/>
    <property type="match status" value="1"/>
</dbReference>
<evidence type="ECO:0000256" key="2">
    <source>
        <dbReference type="ARBA" id="ARBA00022553"/>
    </source>
</evidence>
<keyword evidence="5" id="KW-1185">Reference proteome</keyword>
<evidence type="ECO:0000256" key="1">
    <source>
        <dbReference type="ARBA" id="ARBA00022450"/>
    </source>
</evidence>
<comment type="caution">
    <text evidence="4">The sequence shown here is derived from an EMBL/GenBank/DDBJ whole genome shotgun (WGS) entry which is preliminary data.</text>
</comment>
<sequence length="144" mass="15031">ADGYIRSEGLGIVTLKPLDKAIRDGDPIQAIIAGTAANQDGRSNGITAPNGEAQQSLLKQALDNAGLEQEQIQYIETHGTGTPLGDPIEVEAISKVYNHEQRQQPIILGSVNPCIGHAESAAGVAGLIKTVLCMQHGEIPAQCG</sequence>
<dbReference type="InterPro" id="IPR050091">
    <property type="entry name" value="PKS_NRPS_Biosynth_Enz"/>
</dbReference>
<feature type="non-terminal residue" evidence="4">
    <location>
        <position position="1"/>
    </location>
</feature>
<dbReference type="PROSITE" id="PS52004">
    <property type="entry name" value="KS3_2"/>
    <property type="match status" value="1"/>
</dbReference>
<dbReference type="InterPro" id="IPR016039">
    <property type="entry name" value="Thiolase-like"/>
</dbReference>
<reference evidence="4" key="1">
    <citation type="submission" date="2022-03" db="EMBL/GenBank/DDBJ databases">
        <title>Draft genome sequence of Aduncisulcus paluster, a free-living microaerophilic Fornicata.</title>
        <authorList>
            <person name="Yuyama I."/>
            <person name="Kume K."/>
            <person name="Tamura T."/>
            <person name="Inagaki Y."/>
            <person name="Hashimoto T."/>
        </authorList>
    </citation>
    <scope>NUCLEOTIDE SEQUENCE</scope>
    <source>
        <strain evidence="4">NY0171</strain>
    </source>
</reference>
<evidence type="ECO:0000313" key="4">
    <source>
        <dbReference type="EMBL" id="GKT28854.1"/>
    </source>
</evidence>
<dbReference type="EMBL" id="BQXS01007984">
    <property type="protein sequence ID" value="GKT28854.1"/>
    <property type="molecule type" value="Genomic_DNA"/>
</dbReference>